<dbReference type="PROSITE" id="PS50404">
    <property type="entry name" value="GST_NTER"/>
    <property type="match status" value="1"/>
</dbReference>
<reference evidence="4" key="1">
    <citation type="submission" date="2018-06" db="EMBL/GenBank/DDBJ databases">
        <title>Aestuariibacter litoralis strain KCTC 52945T.</title>
        <authorList>
            <person name="Li X."/>
            <person name="Salam N."/>
            <person name="Li J.-L."/>
            <person name="Chen Y.-M."/>
            <person name="Yang Z.-W."/>
            <person name="Zhang L.-Y."/>
            <person name="Han M.-X."/>
            <person name="Xiao M."/>
            <person name="Li W.-J."/>
        </authorList>
    </citation>
    <scope>NUCLEOTIDE SEQUENCE [LARGE SCALE GENOMIC DNA]</scope>
    <source>
        <strain evidence="4">KCTC 52945</strain>
    </source>
</reference>
<evidence type="ECO:0000259" key="1">
    <source>
        <dbReference type="PROSITE" id="PS50404"/>
    </source>
</evidence>
<dbReference type="PANTHER" id="PTHR44051:SF21">
    <property type="entry name" value="GLUTATHIONE S-TRANSFERASE FAMILY PROTEIN"/>
    <property type="match status" value="1"/>
</dbReference>
<dbReference type="SFLD" id="SFLDG00358">
    <property type="entry name" value="Main_(cytGST)"/>
    <property type="match status" value="1"/>
</dbReference>
<dbReference type="SUPFAM" id="SSF47616">
    <property type="entry name" value="GST C-terminal domain-like"/>
    <property type="match status" value="1"/>
</dbReference>
<dbReference type="Gene3D" id="3.40.30.10">
    <property type="entry name" value="Glutaredoxin"/>
    <property type="match status" value="1"/>
</dbReference>
<dbReference type="PANTHER" id="PTHR44051">
    <property type="entry name" value="GLUTATHIONE S-TRANSFERASE-RELATED"/>
    <property type="match status" value="1"/>
</dbReference>
<dbReference type="SFLD" id="SFLDG01150">
    <property type="entry name" value="Main.1:_Beta-like"/>
    <property type="match status" value="1"/>
</dbReference>
<dbReference type="InterPro" id="IPR036249">
    <property type="entry name" value="Thioredoxin-like_sf"/>
</dbReference>
<dbReference type="InterPro" id="IPR004045">
    <property type="entry name" value="Glutathione_S-Trfase_N"/>
</dbReference>
<proteinExistence type="predicted"/>
<dbReference type="SFLD" id="SFLDS00019">
    <property type="entry name" value="Glutathione_Transferase_(cytos"/>
    <property type="match status" value="1"/>
</dbReference>
<feature type="domain" description="GST C-terminal" evidence="2">
    <location>
        <begin position="154"/>
        <end position="281"/>
    </location>
</feature>
<dbReference type="Pfam" id="PF02798">
    <property type="entry name" value="GST_N"/>
    <property type="match status" value="1"/>
</dbReference>
<dbReference type="GO" id="GO:0016740">
    <property type="term" value="F:transferase activity"/>
    <property type="evidence" value="ECO:0007669"/>
    <property type="project" value="UniProtKB-KW"/>
</dbReference>
<keyword evidence="4" id="KW-1185">Reference proteome</keyword>
<evidence type="ECO:0000313" key="3">
    <source>
        <dbReference type="EMBL" id="PZF76004.1"/>
    </source>
</evidence>
<dbReference type="PROSITE" id="PS50405">
    <property type="entry name" value="GST_CTER"/>
    <property type="match status" value="1"/>
</dbReference>
<evidence type="ECO:0000313" key="4">
    <source>
        <dbReference type="Proteomes" id="UP000248795"/>
    </source>
</evidence>
<comment type="caution">
    <text evidence="3">The sequence shown here is derived from an EMBL/GenBank/DDBJ whole genome shotgun (WGS) entry which is preliminary data.</text>
</comment>
<sequence length="283" mass="31943">MPFFAGHHRLTPTSSLSATPKIRYASWSLASSDHSRSCARAWPVIRPRAKTAARERCMVREEPGNERPVYRLFWDRGSANMAPHAVLREIGCRFELIRVDISKGENRAPAYLALNPNARVPTLVHGGRVIYESAAILMYLCEAHPDAGLMPLPGDPDRGAFLQWLFWMTNTLQEDLQHWWHADNYLDGEACRHEMKIVAERRLERMFSQLDSHLAAGGPYMLGNRFSALDVFLVMLCRWTRAMALPATSYANLNRLIGLVTARPAWAAMMLAEGIDWNGPLAS</sequence>
<dbReference type="InterPro" id="IPR040079">
    <property type="entry name" value="Glutathione_S-Trfase"/>
</dbReference>
<dbReference type="InterPro" id="IPR036282">
    <property type="entry name" value="Glutathione-S-Trfase_C_sf"/>
</dbReference>
<name>A0A2W2B6Q8_9HYPH</name>
<dbReference type="CDD" id="cd03188">
    <property type="entry name" value="GST_C_Beta"/>
    <property type="match status" value="1"/>
</dbReference>
<keyword evidence="3" id="KW-0808">Transferase</keyword>
<dbReference type="InterPro" id="IPR010987">
    <property type="entry name" value="Glutathione-S-Trfase_C-like"/>
</dbReference>
<dbReference type="EMBL" id="QKVK01000007">
    <property type="protein sequence ID" value="PZF76004.1"/>
    <property type="molecule type" value="Genomic_DNA"/>
</dbReference>
<evidence type="ECO:0000259" key="2">
    <source>
        <dbReference type="PROSITE" id="PS50405"/>
    </source>
</evidence>
<feature type="domain" description="GST N-terminal" evidence="1">
    <location>
        <begin position="67"/>
        <end position="148"/>
    </location>
</feature>
<dbReference type="Pfam" id="PF13410">
    <property type="entry name" value="GST_C_2"/>
    <property type="match status" value="1"/>
</dbReference>
<organism evidence="3 4">
    <name type="scientific">Aestuariivirga litoralis</name>
    <dbReference type="NCBI Taxonomy" id="2650924"/>
    <lineage>
        <taxon>Bacteria</taxon>
        <taxon>Pseudomonadati</taxon>
        <taxon>Pseudomonadota</taxon>
        <taxon>Alphaproteobacteria</taxon>
        <taxon>Hyphomicrobiales</taxon>
        <taxon>Aestuariivirgaceae</taxon>
        <taxon>Aestuariivirga</taxon>
    </lineage>
</organism>
<dbReference type="CDD" id="cd03057">
    <property type="entry name" value="GST_N_Beta"/>
    <property type="match status" value="1"/>
</dbReference>
<accession>A0A2W2B6Q8</accession>
<protein>
    <submittedName>
        <fullName evidence="3">Glutathione S-transferase family protein</fullName>
    </submittedName>
</protein>
<dbReference type="Gene3D" id="1.20.1050.10">
    <property type="match status" value="1"/>
</dbReference>
<gene>
    <name evidence="3" type="ORF">DK847_15270</name>
</gene>
<dbReference type="Proteomes" id="UP000248795">
    <property type="component" value="Unassembled WGS sequence"/>
</dbReference>
<dbReference type="SUPFAM" id="SSF52833">
    <property type="entry name" value="Thioredoxin-like"/>
    <property type="match status" value="1"/>
</dbReference>
<dbReference type="AlphaFoldDB" id="A0A2W2B6Q8"/>